<feature type="domain" description="BEACH-type PH" evidence="6">
    <location>
        <begin position="2293"/>
        <end position="2439"/>
    </location>
</feature>
<dbReference type="InterPro" id="IPR036372">
    <property type="entry name" value="BEACH_dom_sf"/>
</dbReference>
<dbReference type="InterPro" id="IPR046851">
    <property type="entry name" value="NBCH_WD40"/>
</dbReference>
<dbReference type="PANTHER" id="PTHR13743:SF129">
    <property type="entry name" value="BEACH DOMAIN-CONTAINING PROTEIN"/>
    <property type="match status" value="1"/>
</dbReference>
<feature type="domain" description="BEACH" evidence="5">
    <location>
        <begin position="2463"/>
        <end position="2753"/>
    </location>
</feature>
<feature type="region of interest" description="Disordered" evidence="4">
    <location>
        <begin position="2244"/>
        <end position="2290"/>
    </location>
</feature>
<comment type="caution">
    <text evidence="7">The sequence shown here is derived from an EMBL/GenBank/DDBJ whole genome shotgun (WGS) entry which is preliminary data.</text>
</comment>
<feature type="region of interest" description="Disordered" evidence="4">
    <location>
        <begin position="1"/>
        <end position="44"/>
    </location>
</feature>
<dbReference type="PROSITE" id="PS50082">
    <property type="entry name" value="WD_REPEATS_2"/>
    <property type="match status" value="1"/>
</dbReference>
<dbReference type="EMBL" id="CM022229">
    <property type="protein sequence ID" value="KAF7097943.1"/>
    <property type="molecule type" value="Genomic_DNA"/>
</dbReference>
<dbReference type="Gene3D" id="1.10.1540.10">
    <property type="entry name" value="BEACH domain"/>
    <property type="match status" value="1"/>
</dbReference>
<protein>
    <recommendedName>
        <fullName evidence="8">DUF4704 domain-containing protein</fullName>
    </recommendedName>
</protein>
<gene>
    <name evidence="7" type="ORF">CFC21_099720</name>
</gene>
<dbReference type="SUPFAM" id="SSF81837">
    <property type="entry name" value="BEACH domain"/>
    <property type="match status" value="1"/>
</dbReference>
<dbReference type="PANTHER" id="PTHR13743">
    <property type="entry name" value="BEIGE/BEACH-RELATED"/>
    <property type="match status" value="1"/>
</dbReference>
<dbReference type="InterPro" id="IPR013320">
    <property type="entry name" value="ConA-like_dom_sf"/>
</dbReference>
<evidence type="ECO:0000256" key="4">
    <source>
        <dbReference type="SAM" id="MobiDB-lite"/>
    </source>
</evidence>
<dbReference type="Pfam" id="PF15787">
    <property type="entry name" value="DUF4704"/>
    <property type="match status" value="1"/>
</dbReference>
<dbReference type="InterPro" id="IPR016024">
    <property type="entry name" value="ARM-type_fold"/>
</dbReference>
<reference evidence="7" key="1">
    <citation type="journal article" date="2017" name="Gigascience">
        <title>The first near-complete assembly of the hexaploid bread wheat genome, Triticum aestivum.</title>
        <authorList>
            <person name="Zimin A.V."/>
            <person name="Puiu D."/>
            <person name="Hall R."/>
            <person name="Kingan S."/>
            <person name="Clavijo B.J."/>
            <person name="Salzberg S.L."/>
        </authorList>
    </citation>
    <scope>NUCLEOTIDE SEQUENCE</scope>
    <source>
        <tissue evidence="7">Leaf</tissue>
    </source>
</reference>
<dbReference type="InterPro" id="IPR036322">
    <property type="entry name" value="WD40_repeat_dom_sf"/>
</dbReference>
<feature type="compositionally biased region" description="Basic and acidic residues" evidence="4">
    <location>
        <begin position="2273"/>
        <end position="2286"/>
    </location>
</feature>
<dbReference type="PROSITE" id="PS50197">
    <property type="entry name" value="BEACH"/>
    <property type="match status" value="1"/>
</dbReference>
<keyword evidence="1 3" id="KW-0853">WD repeat</keyword>
<dbReference type="SMART" id="SM01026">
    <property type="entry name" value="Beach"/>
    <property type="match status" value="1"/>
</dbReference>
<dbReference type="OrthoDB" id="26681at2759"/>
<feature type="compositionally biased region" description="Polar residues" evidence="4">
    <location>
        <begin position="2254"/>
        <end position="2272"/>
    </location>
</feature>
<dbReference type="InterPro" id="IPR001680">
    <property type="entry name" value="WD40_rpt"/>
</dbReference>
<sequence length="3136" mass="352697">MNLVRGVADLLRKSPQPPGPPTPPSPSVRGGSFRGADLDDAPAPRVVFSDSTEEGVLSTLWQKYENAHDKEEKEKSLQIFVLQFVQTFRDWGPYHIEEFVDQELGSDETVVGCSYGHPSEVILILIQEISLITSTITESGTIPESSPKHSDQLEPLELSAERLHVLECLTILTRSVHNCRVFSYYGGVQKVTSLLKAAVDQLKALNSLHAVDDQSSDQAVENTRMMLKILICIITIISNFMKLEPTATRDPHFVDTTKYVRSSIYLATVSPSIPENTISDALQHWQQKAIILVLEAGCVNRLVELLRVIQRLNLKEQWTDLSLHFTTLSTLRSTISGTHAQNHFRSIGGLEILLDGLGLPSNKFSVSKHSSISRDERGEILLLQLLYLEILSEAVFGNINNLEFLCENGLVHKFANSISWPAFMIQESHRQKDTTKTLLALNSISGPVHFLKITEWNDYSLKLSIALCSFILPSNVVKCCSDETAINQISASIPSAYQEQSVRWMIRVLLTVFLCIKACAWESELPSHIKILAKTIQIYTIRTFRRVLVSAPALLAAFREEGVWDLIFSEDCFYVGSSVEDIQFHIGTENQNDNVKNNRTATDSQSSYWIDVNILQVEAISFLEFAATLNENTYNLPECSALVDALEHCVSDAVVASILLKCFRVILQLATQQTLASFKSLDAITRVLKVTCLQAQGLRNSRNLPRPEITIDRDDSQTKNIEMTSPEGRTDHTLTCLKLGVNLLKDYVTISSDGRILVLHNAECIECLFNLFEEESLRKQVLEQVLALFRLPPSSAQDHAAKLHLCSKYLENFTQANKNEKVNSELLIDLLVSMREIIMMDRVYYQNLFRNEGCFLHIISLLNGTFNEATGERLVLNVLETLTLLLEENNASKAAFRVLVGVGYQTLQSLLLDYYKWLPSERLLDALLNMLVDGKFEINEKTTIKNEDVVVLLLNILQKSSTSLQHYGLVVLQQLLKQSITNRTSSFRAGLLSVLLDWFSIEEKDDTVSVIAELIQIIGAHSICGKDIRKIFALLRSEKISAKQKHTSLLLRSLSHMLKEKGPEAFFEFSGHDSGIEIKSPFQWPYNRGLSFSCWLRVENFPENGMMGLFSFSTEDGRGCSAMLSKSALVYESINKKHQCVLLQLKLPPKEWKLLSVTHTIGRAFSGGSQLRCYVDGELVSCEKCRYAKVNEVMTRCTIGTELTPLGDEPNSIGFERTSAFTGQMGPVYVFSDALSSEQIKGIYNLGPSYMYSFHGDDSLYRGILDARDGISSKIIFGLNAQASDSKTLFSVSSTLDSADKSTVEATIIGGTKLCSRRLPQDIIYCVGGVSVFFPLFTQFCDAVTNGGQYCYTSVINDKLAAEVIELVASVLDGNVSNQQQMYLLSGLSILGFLLQAAPPQLLNMKTLPAVKYMFDVLRNCGMSKVLLKDAISRVYLNPEIWVYSNYEVQRDLYMLLIQYFETDGRFLPLLCGLPRIIDIVRQYYWEKIDSKCVIGSKLLHPITKQVIGERPKIEEIRKLRLLILNLAEMSIKEFEPIRLLGLQLLGKLLVGIPSEKKGAILFTLPTGKSRKEMISAPQLFFHVISERLLRFPPSDNSSATFFDVLLGRTSPKQVLQEHSQSDPSKDTNSNASSLDQFFLPRILVCIFNYMQSSQDSSARMRILTKLLGLLCSNPTNIEALMEHGWNSWLETSTNLDVIKEYKPAPKAELDNVEINELILVRKLYSLVLSYYLSSVKGGWHQLEDTVHFFLLKFDQGQLSSSYLLRDILDDIVGSLLQTSSEENIFLSQPGCDNVLHLLKLIQELLVNQIGIKLLFPSPSTTDESSSDDKWKLDIKLTVNEILDAETNGQCRSFPWSSCQFAAGDEVSDDWWSFFDKVWSIICNLNGKGPSKLIPKSPQNVVAPSLGQRARGLVESLNVPGAEMAAVVVSSGIAKMNIFADRATILREEIFPRIFFHLVILYLCKAGLENASKCVLQFMSLLPLLIADDDQSKNKLHFLIWSLLVVRSQYGQLDDGARFHVLSHLILETIIYGKAMLVTNILGRDDSIEVNSNKEAGFILSFIQKDRVLATAAYEVKHMHAVQADRLRNLQKLNSKLNERFTKETQLVQIVDDQIHLSISSALSSDDSRKAAFQLAFDEDQQIVADKWIHIFRALIDERGPWSANPFPNDALTHWKLDKTEDKWRRRFKLKRNYMFDERLCQPSSSRNEITEPFFDQPSFSTKVPEKMKRFLLKGVRGITDDSGYGLFEDTNDTSESSHSPSENQNQNNAADSSDHRTTVQNKKDTSSTNGDSDYTKVLCSVHCVLVTPKRKLAGQLNITRTVLHFSFDFLVEGTGGSSVFSKFKDKKDSDRKNELGCAERLYGCRDSLIRINGGLMQNQSNKIKHHRRWNIAKIKGVHWIRYLLQYTAMEIFFDDSNAPIFLNFSSQKDVKRAGSLLVSLRNDALFPKGSIKDKNSVISFVDRRVALEIAENAKERWKRREISNFEYLMILNTLAGRSYSDLTQYPIFPWVLADYASENVDFNKSSTFRDLSKPVGALDEKRFKDLEDRYLNFCDPDIPSFYYGSHYSSMGIVLHYLLRLEPFTTLHRSLQGGKFDHADRLFQSIDGAYRNSLSNSSDVKELIPEFFYMPEFLENSNSYHLGIKQDGEPLGDVALPPWAKGSPEEFIHINREALESEYVSSNLHHWIDLIFGYKQRGQPAVEAANIFYYVTYEGAVDLENMDDMLQKYAIEDQIANFGQTPIQIFRVKHPRRGPPIPIAHPLYFAPQSITLTSSVSSTISHMSAVLFIGLLDNTIILMNEGLILSVKLWLTTRMQLGGNFTFSGPQENFFGVGSDVISPRKIGTFLAENVKFGRQLLATMQINSDKYLILCGNWENSFQIISLSDGRIVQSIRQHKDVVGCVAVSSDGNVVATGSYDTTVMVWHAFRGRPSERKMRTANFEISENDHIIMERPVHILCGHDDIITCLFVSTELDIVVSGSKDGTCIFHTLREGRYVRSIRHPSGFGLSKLVATRHGRVVLYSEIDLSLHMHSINGKHIASATSIGRLNCMELSCCGEFMACAGEHGQIVLRSMHSLDIVWKYAGAGKAITSLAMTPEECFIAGTKDGSLLVFSVETALIRRGSMPQTSVKPSGAG</sequence>
<dbReference type="FunFam" id="1.10.1540.10:FF:000001">
    <property type="entry name" value="neurobeachin isoform X1"/>
    <property type="match status" value="1"/>
</dbReference>
<dbReference type="Pfam" id="PF20426">
    <property type="entry name" value="NBCH_WD40"/>
    <property type="match status" value="1"/>
</dbReference>
<feature type="repeat" description="WD" evidence="3">
    <location>
        <begin position="2893"/>
        <end position="2924"/>
    </location>
</feature>
<dbReference type="Pfam" id="PF13385">
    <property type="entry name" value="Laminin_G_3"/>
    <property type="match status" value="1"/>
</dbReference>
<dbReference type="Proteomes" id="UP000815260">
    <property type="component" value="Chromosome 7A"/>
</dbReference>
<dbReference type="SUPFAM" id="SSF48371">
    <property type="entry name" value="ARM repeat"/>
    <property type="match status" value="1"/>
</dbReference>
<dbReference type="SUPFAM" id="SSF49899">
    <property type="entry name" value="Concanavalin A-like lectins/glucanases"/>
    <property type="match status" value="1"/>
</dbReference>
<dbReference type="Pfam" id="PF02138">
    <property type="entry name" value="Beach"/>
    <property type="match status" value="1"/>
</dbReference>
<dbReference type="InterPro" id="IPR011993">
    <property type="entry name" value="PH-like_dom_sf"/>
</dbReference>
<dbReference type="SMART" id="SM00320">
    <property type="entry name" value="WD40"/>
    <property type="match status" value="4"/>
</dbReference>
<dbReference type="CDD" id="cd01201">
    <property type="entry name" value="PH_BEACH"/>
    <property type="match status" value="1"/>
</dbReference>
<keyword evidence="2" id="KW-0677">Repeat</keyword>
<name>A0A9R1LZU4_WHEAT</name>
<dbReference type="InterPro" id="IPR000409">
    <property type="entry name" value="BEACH_dom"/>
</dbReference>
<organism evidence="7">
    <name type="scientific">Triticum aestivum</name>
    <name type="common">Wheat</name>
    <dbReference type="NCBI Taxonomy" id="4565"/>
    <lineage>
        <taxon>Eukaryota</taxon>
        <taxon>Viridiplantae</taxon>
        <taxon>Streptophyta</taxon>
        <taxon>Embryophyta</taxon>
        <taxon>Tracheophyta</taxon>
        <taxon>Spermatophyta</taxon>
        <taxon>Magnoliopsida</taxon>
        <taxon>Liliopsida</taxon>
        <taxon>Poales</taxon>
        <taxon>Poaceae</taxon>
        <taxon>BOP clade</taxon>
        <taxon>Pooideae</taxon>
        <taxon>Triticodae</taxon>
        <taxon>Triticeae</taxon>
        <taxon>Triticinae</taxon>
        <taxon>Triticum</taxon>
    </lineage>
</organism>
<dbReference type="SUPFAM" id="SSF50978">
    <property type="entry name" value="WD40 repeat-like"/>
    <property type="match status" value="1"/>
</dbReference>
<proteinExistence type="predicted"/>
<dbReference type="InterPro" id="IPR015943">
    <property type="entry name" value="WD40/YVTN_repeat-like_dom_sf"/>
</dbReference>
<evidence type="ECO:0000256" key="3">
    <source>
        <dbReference type="PROSITE-ProRule" id="PRU00221"/>
    </source>
</evidence>
<dbReference type="Pfam" id="PF14844">
    <property type="entry name" value="PH_BEACH"/>
    <property type="match status" value="1"/>
</dbReference>
<dbReference type="PROSITE" id="PS51783">
    <property type="entry name" value="PH_BEACH"/>
    <property type="match status" value="1"/>
</dbReference>
<evidence type="ECO:0000259" key="6">
    <source>
        <dbReference type="PROSITE" id="PS51783"/>
    </source>
</evidence>
<dbReference type="Gene3D" id="2.60.120.200">
    <property type="match status" value="1"/>
</dbReference>
<dbReference type="Pfam" id="PF20425">
    <property type="entry name" value="Neurobeachin"/>
    <property type="match status" value="1"/>
</dbReference>
<dbReference type="InterPro" id="IPR050865">
    <property type="entry name" value="BEACH_Domain"/>
</dbReference>
<dbReference type="SUPFAM" id="SSF50729">
    <property type="entry name" value="PH domain-like"/>
    <property type="match status" value="1"/>
</dbReference>
<dbReference type="InterPro" id="IPR031570">
    <property type="entry name" value="NBEA/BDCP_DUF4704"/>
</dbReference>
<dbReference type="InterPro" id="IPR046852">
    <property type="entry name" value="Neurobeachin_a-sol"/>
</dbReference>
<evidence type="ECO:0000256" key="2">
    <source>
        <dbReference type="ARBA" id="ARBA00022737"/>
    </source>
</evidence>
<reference evidence="7" key="2">
    <citation type="submission" date="2020-03" db="EMBL/GenBank/DDBJ databases">
        <title>The second near-complete assembly of the hexaploid bread wheat (Triticum aestivum) genome.</title>
        <authorList>
            <person name="Zimin A.V."/>
            <person name="Puiu D."/>
            <person name="Shumante A."/>
            <person name="Alonge M."/>
            <person name="Salzberg S.L."/>
        </authorList>
    </citation>
    <scope>NUCLEOTIDE SEQUENCE</scope>
    <source>
        <tissue evidence="7">Leaf</tissue>
    </source>
</reference>
<evidence type="ECO:0000313" key="7">
    <source>
        <dbReference type="EMBL" id="KAF7097943.1"/>
    </source>
</evidence>
<dbReference type="Gene3D" id="2.30.29.30">
    <property type="entry name" value="Pleckstrin-homology domain (PH domain)/Phosphotyrosine-binding domain (PTB)"/>
    <property type="match status" value="1"/>
</dbReference>
<evidence type="ECO:0000256" key="1">
    <source>
        <dbReference type="ARBA" id="ARBA00022574"/>
    </source>
</evidence>
<evidence type="ECO:0000259" key="5">
    <source>
        <dbReference type="PROSITE" id="PS50197"/>
    </source>
</evidence>
<dbReference type="Gene3D" id="2.130.10.10">
    <property type="entry name" value="YVTN repeat-like/Quinoprotein amine dehydrogenase"/>
    <property type="match status" value="1"/>
</dbReference>
<accession>A0A9R1LZU4</accession>
<dbReference type="PROSITE" id="PS50294">
    <property type="entry name" value="WD_REPEATS_REGION"/>
    <property type="match status" value="1"/>
</dbReference>
<dbReference type="InterPro" id="IPR023362">
    <property type="entry name" value="PH-BEACH_dom"/>
</dbReference>
<evidence type="ECO:0008006" key="8">
    <source>
        <dbReference type="Google" id="ProtNLM"/>
    </source>
</evidence>
<feature type="compositionally biased region" description="Pro residues" evidence="4">
    <location>
        <begin position="15"/>
        <end position="26"/>
    </location>
</feature>
<dbReference type="CDD" id="cd06071">
    <property type="entry name" value="Beach"/>
    <property type="match status" value="1"/>
</dbReference>